<dbReference type="GO" id="GO:0004527">
    <property type="term" value="F:exonuclease activity"/>
    <property type="evidence" value="ECO:0007669"/>
    <property type="project" value="UniProtKB-KW"/>
</dbReference>
<evidence type="ECO:0000259" key="7">
    <source>
        <dbReference type="Pfam" id="PF02272"/>
    </source>
</evidence>
<evidence type="ECO:0000313" key="9">
    <source>
        <dbReference type="EMBL" id="RFT07341.1"/>
    </source>
</evidence>
<dbReference type="Pfam" id="PF17768">
    <property type="entry name" value="RecJ_OB"/>
    <property type="match status" value="1"/>
</dbReference>
<dbReference type="InterPro" id="IPR038763">
    <property type="entry name" value="DHH_sf"/>
</dbReference>
<accession>A0A3E2B5Y8</accession>
<dbReference type="SUPFAM" id="SSF64182">
    <property type="entry name" value="DHH phosphoesterases"/>
    <property type="match status" value="1"/>
</dbReference>
<organism evidence="9 10">
    <name type="scientific">Evtepia gabavorous</name>
    <dbReference type="NCBI Taxonomy" id="2211183"/>
    <lineage>
        <taxon>Bacteria</taxon>
        <taxon>Bacillati</taxon>
        <taxon>Bacillota</taxon>
        <taxon>Clostridia</taxon>
        <taxon>Eubacteriales</taxon>
        <taxon>Evtepia</taxon>
    </lineage>
</organism>
<evidence type="ECO:0000256" key="5">
    <source>
        <dbReference type="ARBA" id="ARBA00022839"/>
    </source>
</evidence>
<feature type="domain" description="RecJ OB" evidence="8">
    <location>
        <begin position="439"/>
        <end position="542"/>
    </location>
</feature>
<dbReference type="GeneID" id="97994756"/>
<evidence type="ECO:0000256" key="1">
    <source>
        <dbReference type="ARBA" id="ARBA00005915"/>
    </source>
</evidence>
<dbReference type="Proteomes" id="UP000260649">
    <property type="component" value="Unassembled WGS sequence"/>
</dbReference>
<comment type="similarity">
    <text evidence="1">Belongs to the RecJ family.</text>
</comment>
<feature type="domain" description="DHHA1" evidence="7">
    <location>
        <begin position="331"/>
        <end position="425"/>
    </location>
</feature>
<dbReference type="PANTHER" id="PTHR30255">
    <property type="entry name" value="SINGLE-STRANDED-DNA-SPECIFIC EXONUCLEASE RECJ"/>
    <property type="match status" value="1"/>
</dbReference>
<sequence length="554" mass="60451">MQQWKKRGTYHSVLEAIQEMSGLTEEELLSPSHIEPNRIQNIPEAAECIRACAITQGMPVVIVGDYDADGITSTAILVKLLGHFGVRTKTIIPKRFTDGYGISESLIQGITNSLIITIDNGVSAIEPIRAAKAAGNTVIVLDHHLPQDTLPEADLIVDPHIFPEKNGYEHYCGAGLAYKLAEFLCASESSQQKKGLFFDLLVLACIGTLADVVPLTGDNRYLVIAGLRVINHKTWFYQLSSGIQAILNLADRPYDEDTIKFQIAPILNAAGRLYNAGSSSVLKALLSEDDTQSLVFASKMKQINEERKRLVTHWLTIAAAAAEEQSQAPLLTVCCPGMPEGILGILAGKLAESFHRPAFLFSSVMGNPELLKGSGRTYLDFDLSPLLPLISPYVETAGGHAGAAGITVSQAHYPQMVRAMVQYMEDNPLPEQEDVLYYDLDLSEDELPAALETLKSHAPYGQGVEKPVFALRNYCLVSKGTQTHRQMGKQQEHIKLFGRFADAVGFQLAEAYQSLGCPSTVDLLGSIGENTFRGVTSLQFQFHAIQASQEPLLP</sequence>
<keyword evidence="10" id="KW-1185">Reference proteome</keyword>
<dbReference type="RefSeq" id="WP_021919162.1">
    <property type="nucleotide sequence ID" value="NZ_CAKXKJ010000002.1"/>
</dbReference>
<name>A0A3E2B5Y8_9FIRM</name>
<dbReference type="Gene3D" id="3.90.1640.30">
    <property type="match status" value="1"/>
</dbReference>
<dbReference type="Pfam" id="PF02272">
    <property type="entry name" value="DHHA1"/>
    <property type="match status" value="1"/>
</dbReference>
<feature type="domain" description="DDH" evidence="6">
    <location>
        <begin position="60"/>
        <end position="207"/>
    </location>
</feature>
<evidence type="ECO:0000259" key="8">
    <source>
        <dbReference type="Pfam" id="PF17768"/>
    </source>
</evidence>
<keyword evidence="4" id="KW-0378">Hydrolase</keyword>
<protein>
    <recommendedName>
        <fullName evidence="2">Single-stranded-DNA-specific exonuclease RecJ</fullName>
    </recommendedName>
</protein>
<keyword evidence="3" id="KW-0540">Nuclease</keyword>
<evidence type="ECO:0000256" key="4">
    <source>
        <dbReference type="ARBA" id="ARBA00022801"/>
    </source>
</evidence>
<dbReference type="Pfam" id="PF01368">
    <property type="entry name" value="DHH"/>
    <property type="match status" value="1"/>
</dbReference>
<evidence type="ECO:0000256" key="3">
    <source>
        <dbReference type="ARBA" id="ARBA00022722"/>
    </source>
</evidence>
<dbReference type="InterPro" id="IPR051673">
    <property type="entry name" value="SSDNA_exonuclease_RecJ"/>
</dbReference>
<gene>
    <name evidence="9" type="ORF">DV520_03235</name>
</gene>
<dbReference type="Gene3D" id="3.10.310.30">
    <property type="match status" value="1"/>
</dbReference>
<evidence type="ECO:0000256" key="2">
    <source>
        <dbReference type="ARBA" id="ARBA00019841"/>
    </source>
</evidence>
<dbReference type="InterPro" id="IPR001667">
    <property type="entry name" value="DDH_dom"/>
</dbReference>
<keyword evidence="5" id="KW-0269">Exonuclease</keyword>
<dbReference type="OrthoDB" id="9809852at2"/>
<evidence type="ECO:0000313" key="10">
    <source>
        <dbReference type="Proteomes" id="UP000260649"/>
    </source>
</evidence>
<dbReference type="InterPro" id="IPR003156">
    <property type="entry name" value="DHHA1_dom"/>
</dbReference>
<reference evidence="9 10" key="1">
    <citation type="submission" date="2018-07" db="EMBL/GenBank/DDBJ databases">
        <title>GABA Modulating Bacteria of the Human Gut Microbiota.</title>
        <authorList>
            <person name="Strandwitz P."/>
            <person name="Kim K.H."/>
            <person name="Terekhova D."/>
            <person name="Liu J.K."/>
            <person name="Sharma A."/>
            <person name="Levering J."/>
            <person name="Mcdonald D."/>
            <person name="Dietrich D."/>
            <person name="Ramadhar T.R."/>
            <person name="Lekbua A."/>
            <person name="Mroue N."/>
            <person name="Liston C."/>
            <person name="Stewart E.J."/>
            <person name="Dubin M.J."/>
            <person name="Zengler K."/>
            <person name="Knight R."/>
            <person name="Gilbert J.A."/>
            <person name="Clardy J."/>
            <person name="Lewis K."/>
        </authorList>
    </citation>
    <scope>NUCLEOTIDE SEQUENCE [LARGE SCALE GENOMIC DNA]</scope>
    <source>
        <strain evidence="9 10">KLE1738</strain>
    </source>
</reference>
<dbReference type="AlphaFoldDB" id="A0A3E2B5Y8"/>
<dbReference type="PANTHER" id="PTHR30255:SF2">
    <property type="entry name" value="SINGLE-STRANDED-DNA-SPECIFIC EXONUCLEASE RECJ"/>
    <property type="match status" value="1"/>
</dbReference>
<dbReference type="EMBL" id="QQRQ01000003">
    <property type="protein sequence ID" value="RFT07341.1"/>
    <property type="molecule type" value="Genomic_DNA"/>
</dbReference>
<comment type="caution">
    <text evidence="9">The sequence shown here is derived from an EMBL/GenBank/DDBJ whole genome shotgun (WGS) entry which is preliminary data.</text>
</comment>
<evidence type="ECO:0000259" key="6">
    <source>
        <dbReference type="Pfam" id="PF01368"/>
    </source>
</evidence>
<dbReference type="InterPro" id="IPR041122">
    <property type="entry name" value="RecJ_OB"/>
</dbReference>
<dbReference type="GO" id="GO:0003676">
    <property type="term" value="F:nucleic acid binding"/>
    <property type="evidence" value="ECO:0007669"/>
    <property type="project" value="InterPro"/>
</dbReference>
<proteinExistence type="inferred from homology"/>